<sequence>MLKFNDEYIDLGQWKSGPIHREFAIADRLYEVSMGIGFRRKWDAVIHGKAGVEASEQFDKIDDAKAWLNAQAVRVAA</sequence>
<organism evidence="1">
    <name type="scientific">uncultured Caudovirales phage</name>
    <dbReference type="NCBI Taxonomy" id="2100421"/>
    <lineage>
        <taxon>Viruses</taxon>
        <taxon>Duplodnaviria</taxon>
        <taxon>Heunggongvirae</taxon>
        <taxon>Uroviricota</taxon>
        <taxon>Caudoviricetes</taxon>
        <taxon>Peduoviridae</taxon>
        <taxon>Maltschvirus</taxon>
        <taxon>Maltschvirus maltsch</taxon>
    </lineage>
</organism>
<reference evidence="1" key="1">
    <citation type="submission" date="2020-04" db="EMBL/GenBank/DDBJ databases">
        <authorList>
            <person name="Chiriac C."/>
            <person name="Salcher M."/>
            <person name="Ghai R."/>
            <person name="Kavagutti S V."/>
        </authorList>
    </citation>
    <scope>NUCLEOTIDE SEQUENCE</scope>
</reference>
<dbReference type="EMBL" id="LR796383">
    <property type="protein sequence ID" value="CAB4140884.1"/>
    <property type="molecule type" value="Genomic_DNA"/>
</dbReference>
<name>A0A6J5M2A5_9CAUD</name>
<protein>
    <submittedName>
        <fullName evidence="1">Uncharacterized protein</fullName>
    </submittedName>
</protein>
<accession>A0A6J5M2A5</accession>
<evidence type="ECO:0000313" key="1">
    <source>
        <dbReference type="EMBL" id="CAB4140884.1"/>
    </source>
</evidence>
<proteinExistence type="predicted"/>
<gene>
    <name evidence="1" type="ORF">UFOVP399_3</name>
</gene>